<evidence type="ECO:0000313" key="2">
    <source>
        <dbReference type="Proteomes" id="UP001321481"/>
    </source>
</evidence>
<accession>A0ABT6ZC85</accession>
<gene>
    <name evidence="1" type="ORF">QNI14_04795</name>
</gene>
<keyword evidence="1" id="KW-0808">Transferase</keyword>
<dbReference type="RefSeq" id="WP_283715227.1">
    <property type="nucleotide sequence ID" value="NZ_JASJND010000003.1"/>
</dbReference>
<keyword evidence="1" id="KW-0489">Methyltransferase</keyword>
<evidence type="ECO:0000313" key="1">
    <source>
        <dbReference type="EMBL" id="MDJ1113764.1"/>
    </source>
</evidence>
<keyword evidence="2" id="KW-1185">Reference proteome</keyword>
<comment type="caution">
    <text evidence="1">The sequence shown here is derived from an EMBL/GenBank/DDBJ whole genome shotgun (WGS) entry which is preliminary data.</text>
</comment>
<organism evidence="1 2">
    <name type="scientific">Microbacterium dauci</name>
    <dbReference type="NCBI Taxonomy" id="3048008"/>
    <lineage>
        <taxon>Bacteria</taxon>
        <taxon>Bacillati</taxon>
        <taxon>Actinomycetota</taxon>
        <taxon>Actinomycetes</taxon>
        <taxon>Micrococcales</taxon>
        <taxon>Microbacteriaceae</taxon>
        <taxon>Microbacterium</taxon>
    </lineage>
</organism>
<dbReference type="EMBL" id="JASJND010000003">
    <property type="protein sequence ID" value="MDJ1113764.1"/>
    <property type="molecule type" value="Genomic_DNA"/>
</dbReference>
<protein>
    <submittedName>
        <fullName evidence="1">SAM-dependent methyltransferase</fullName>
    </submittedName>
</protein>
<proteinExistence type="predicted"/>
<sequence length="181" mass="19439">MWPFLYFAGDRLSGAELTAARLDGDLIEVGEAYMPADAVETRDLRAGSLRRVVGDTRAATHASAAWVHGALAEPPLVHSVQRASDRRARLPIDVRVHVRDLVVPPGDLESIAGVQVTTPVRTVVDVARSGDGATLDALLTWRPDLLDAALGWLAASGPVHHKRAALSALRARQDVVTRYTS</sequence>
<name>A0ABT6ZC85_9MICO</name>
<dbReference type="GO" id="GO:0008168">
    <property type="term" value="F:methyltransferase activity"/>
    <property type="evidence" value="ECO:0007669"/>
    <property type="project" value="UniProtKB-KW"/>
</dbReference>
<reference evidence="1 2" key="1">
    <citation type="submission" date="2023-05" db="EMBL/GenBank/DDBJ databases">
        <title>Microbacterium dauci sp.nov., Isolated from Carrot Rhizosphere Soil.</title>
        <authorList>
            <person name="Xiao Z."/>
            <person name="Zheng J."/>
        </authorList>
    </citation>
    <scope>NUCLEOTIDE SEQUENCE [LARGE SCALE GENOMIC DNA]</scope>
    <source>
        <strain evidence="1 2">LX3-4</strain>
    </source>
</reference>
<dbReference type="Proteomes" id="UP001321481">
    <property type="component" value="Unassembled WGS sequence"/>
</dbReference>
<dbReference type="GO" id="GO:0032259">
    <property type="term" value="P:methylation"/>
    <property type="evidence" value="ECO:0007669"/>
    <property type="project" value="UniProtKB-KW"/>
</dbReference>